<feature type="transmembrane region" description="Helical" evidence="7">
    <location>
        <begin position="302"/>
        <end position="335"/>
    </location>
</feature>
<dbReference type="InterPro" id="IPR036259">
    <property type="entry name" value="MFS_trans_sf"/>
</dbReference>
<dbReference type="AlphaFoldDB" id="A0A318MCX0"/>
<keyword evidence="3" id="KW-1003">Cell membrane</keyword>
<accession>A0A318MCX0</accession>
<evidence type="ECO:0000256" key="2">
    <source>
        <dbReference type="ARBA" id="ARBA00022448"/>
    </source>
</evidence>
<dbReference type="Gene3D" id="1.20.1250.20">
    <property type="entry name" value="MFS general substrate transporter like domains"/>
    <property type="match status" value="1"/>
</dbReference>
<keyword evidence="6 7" id="KW-0472">Membrane</keyword>
<dbReference type="InterPro" id="IPR020846">
    <property type="entry name" value="MFS_dom"/>
</dbReference>
<feature type="transmembrane region" description="Helical" evidence="7">
    <location>
        <begin position="183"/>
        <end position="200"/>
    </location>
</feature>
<feature type="transmembrane region" description="Helical" evidence="7">
    <location>
        <begin position="42"/>
        <end position="66"/>
    </location>
</feature>
<dbReference type="OrthoDB" id="8953821at2"/>
<dbReference type="SUPFAM" id="SSF103473">
    <property type="entry name" value="MFS general substrate transporter"/>
    <property type="match status" value="1"/>
</dbReference>
<proteinExistence type="predicted"/>
<evidence type="ECO:0000256" key="1">
    <source>
        <dbReference type="ARBA" id="ARBA00004651"/>
    </source>
</evidence>
<feature type="transmembrane region" description="Helical" evidence="7">
    <location>
        <begin position="393"/>
        <end position="411"/>
    </location>
</feature>
<evidence type="ECO:0000256" key="5">
    <source>
        <dbReference type="ARBA" id="ARBA00022989"/>
    </source>
</evidence>
<keyword evidence="10" id="KW-1185">Reference proteome</keyword>
<evidence type="ECO:0000256" key="4">
    <source>
        <dbReference type="ARBA" id="ARBA00022692"/>
    </source>
</evidence>
<evidence type="ECO:0000256" key="6">
    <source>
        <dbReference type="ARBA" id="ARBA00023136"/>
    </source>
</evidence>
<feature type="transmembrane region" description="Helical" evidence="7">
    <location>
        <begin position="269"/>
        <end position="290"/>
    </location>
</feature>
<sequence length="433" mass="46370">MARRGLLASTAGSAIEWYDFYVYGLSAALIFNQLFFPNSSPYSGTLLALSTFFAGFVARPLGAMIFGHFGDRIGRRRVLIMTTLLMGFGTVFVGLAPTYSTAGMWGAGALVVLRVLQGIGVGGDWGGSVLMATEWSSAKGRRGFMGSLPQFGSPLGLITATAVTEGASRLMSPAAYESFGWRIPFLFSLVLTGIALYLRLRVAETSSFLEAKQAGTVRQAPVAYLLRHHWRMVLKTTLMRAGQHASFYLFTTFVLSYGVTSLGHERSTMLLAVMLAAAVSLASTLFWGALSDRIGRKRMLQIGIVVMFVFALPYFGLLNSGVTSLMVVGIVLSLVVHDMQYGPQSSFIAESFPAEVRYSGASLGYQLSSITSGGPAALIATALMAHYNSTVPIALYLMGMCAIAFVSLLFMPTVDGRDAEPAQAGTPARHVPS</sequence>
<dbReference type="PANTHER" id="PTHR43045:SF1">
    <property type="entry name" value="SHIKIMATE TRANSPORTER"/>
    <property type="match status" value="1"/>
</dbReference>
<dbReference type="Proteomes" id="UP000247892">
    <property type="component" value="Unassembled WGS sequence"/>
</dbReference>
<dbReference type="PANTHER" id="PTHR43045">
    <property type="entry name" value="SHIKIMATE TRANSPORTER"/>
    <property type="match status" value="1"/>
</dbReference>
<evidence type="ECO:0000313" key="10">
    <source>
        <dbReference type="Proteomes" id="UP000247892"/>
    </source>
</evidence>
<dbReference type="CDD" id="cd17369">
    <property type="entry name" value="MFS_ShiA_like"/>
    <property type="match status" value="1"/>
</dbReference>
<keyword evidence="4 7" id="KW-0812">Transmembrane</keyword>
<dbReference type="EMBL" id="MASU01000005">
    <property type="protein sequence ID" value="PXY36729.1"/>
    <property type="molecule type" value="Genomic_DNA"/>
</dbReference>
<evidence type="ECO:0000313" key="9">
    <source>
        <dbReference type="EMBL" id="PXY36729.1"/>
    </source>
</evidence>
<feature type="domain" description="Major facilitator superfamily (MFS) profile" evidence="8">
    <location>
        <begin position="5"/>
        <end position="416"/>
    </location>
</feature>
<dbReference type="GO" id="GO:0005886">
    <property type="term" value="C:plasma membrane"/>
    <property type="evidence" value="ECO:0007669"/>
    <property type="project" value="UniProtKB-SubCell"/>
</dbReference>
<evidence type="ECO:0000256" key="3">
    <source>
        <dbReference type="ARBA" id="ARBA00022475"/>
    </source>
</evidence>
<comment type="caution">
    <text evidence="9">The sequence shown here is derived from an EMBL/GenBank/DDBJ whole genome shotgun (WGS) entry which is preliminary data.</text>
</comment>
<keyword evidence="5 7" id="KW-1133">Transmembrane helix</keyword>
<keyword evidence="2" id="KW-0813">Transport</keyword>
<reference evidence="9 10" key="1">
    <citation type="submission" date="2016-07" db="EMBL/GenBank/DDBJ databases">
        <title>Draft genome sequence of Prauserella sp. YIM 121212, isolated from alkaline soil.</title>
        <authorList>
            <person name="Ruckert C."/>
            <person name="Albersmeier A."/>
            <person name="Jiang C.-L."/>
            <person name="Jiang Y."/>
            <person name="Kalinowski J."/>
            <person name="Schneider O."/>
            <person name="Winkler A."/>
            <person name="Zotchev S.B."/>
        </authorList>
    </citation>
    <scope>NUCLEOTIDE SEQUENCE [LARGE SCALE GENOMIC DNA]</scope>
    <source>
        <strain evidence="9 10">YIM 121212</strain>
    </source>
</reference>
<evidence type="ECO:0000259" key="8">
    <source>
        <dbReference type="PROSITE" id="PS50850"/>
    </source>
</evidence>
<name>A0A318MCX0_9PSEU</name>
<feature type="transmembrane region" description="Helical" evidence="7">
    <location>
        <begin position="78"/>
        <end position="96"/>
    </location>
</feature>
<gene>
    <name evidence="9" type="ORF">BA062_15365</name>
</gene>
<dbReference type="GO" id="GO:0022857">
    <property type="term" value="F:transmembrane transporter activity"/>
    <property type="evidence" value="ECO:0007669"/>
    <property type="project" value="InterPro"/>
</dbReference>
<dbReference type="Pfam" id="PF07690">
    <property type="entry name" value="MFS_1"/>
    <property type="match status" value="1"/>
</dbReference>
<organism evidence="9 10">
    <name type="scientific">Prauserella flavalba</name>
    <dbReference type="NCBI Taxonomy" id="1477506"/>
    <lineage>
        <taxon>Bacteria</taxon>
        <taxon>Bacillati</taxon>
        <taxon>Actinomycetota</taxon>
        <taxon>Actinomycetes</taxon>
        <taxon>Pseudonocardiales</taxon>
        <taxon>Pseudonocardiaceae</taxon>
        <taxon>Prauserella</taxon>
    </lineage>
</organism>
<feature type="transmembrane region" description="Helical" evidence="7">
    <location>
        <begin position="20"/>
        <end position="36"/>
    </location>
</feature>
<protein>
    <submittedName>
        <fullName evidence="9">MFS transporter</fullName>
    </submittedName>
</protein>
<dbReference type="PROSITE" id="PS50850">
    <property type="entry name" value="MFS"/>
    <property type="match status" value="1"/>
</dbReference>
<dbReference type="InterPro" id="IPR011701">
    <property type="entry name" value="MFS"/>
</dbReference>
<feature type="transmembrane region" description="Helical" evidence="7">
    <location>
        <begin position="245"/>
        <end position="263"/>
    </location>
</feature>
<evidence type="ECO:0000256" key="7">
    <source>
        <dbReference type="SAM" id="Phobius"/>
    </source>
</evidence>
<feature type="transmembrane region" description="Helical" evidence="7">
    <location>
        <begin position="102"/>
        <end position="122"/>
    </location>
</feature>
<comment type="subcellular location">
    <subcellularLocation>
        <location evidence="1">Cell membrane</location>
        <topology evidence="1">Multi-pass membrane protein</topology>
    </subcellularLocation>
</comment>
<feature type="transmembrane region" description="Helical" evidence="7">
    <location>
        <begin position="143"/>
        <end position="163"/>
    </location>
</feature>